<name>A0A1X7K9I3_9BACT</name>
<dbReference type="RefSeq" id="WP_085517626.1">
    <property type="nucleotide sequence ID" value="NZ_FXAW01000005.1"/>
</dbReference>
<organism evidence="1 2">
    <name type="scientific">Marivirga sericea</name>
    <dbReference type="NCBI Taxonomy" id="1028"/>
    <lineage>
        <taxon>Bacteria</taxon>
        <taxon>Pseudomonadati</taxon>
        <taxon>Bacteroidota</taxon>
        <taxon>Cytophagia</taxon>
        <taxon>Cytophagales</taxon>
        <taxon>Marivirgaceae</taxon>
        <taxon>Marivirga</taxon>
    </lineage>
</organism>
<proteinExistence type="predicted"/>
<dbReference type="Proteomes" id="UP000193804">
    <property type="component" value="Unassembled WGS sequence"/>
</dbReference>
<gene>
    <name evidence="1" type="ORF">SAMN05661096_02478</name>
</gene>
<dbReference type="AlphaFoldDB" id="A0A1X7K9I3"/>
<reference evidence="2" key="1">
    <citation type="submission" date="2017-04" db="EMBL/GenBank/DDBJ databases">
        <authorList>
            <person name="Varghese N."/>
            <person name="Submissions S."/>
        </authorList>
    </citation>
    <scope>NUCLEOTIDE SEQUENCE [LARGE SCALE GENOMIC DNA]</scope>
    <source>
        <strain evidence="2">DSM 4125</strain>
    </source>
</reference>
<evidence type="ECO:0000313" key="2">
    <source>
        <dbReference type="Proteomes" id="UP000193804"/>
    </source>
</evidence>
<dbReference type="OrthoDB" id="9828109at2"/>
<evidence type="ECO:0000313" key="1">
    <source>
        <dbReference type="EMBL" id="SMG37773.1"/>
    </source>
</evidence>
<dbReference type="EMBL" id="FXAW01000005">
    <property type="protein sequence ID" value="SMG37773.1"/>
    <property type="molecule type" value="Genomic_DNA"/>
</dbReference>
<sequence>MKTYPNILKPVKQYVLIGIIVLITLFGLTLKANAQSISLESNVEKINNAMVVQLAAYDFDMVIPKVTKEELQAIKDASFNALVYVTDKEIGYYFNTGTKWEMQNVREVFELIDINLAIQQPHAESLIIVADASNQQTLLDYNDHIKHIYRDFIFDKSDNSMAINVERK</sequence>
<accession>A0A1X7K9I3</accession>
<keyword evidence="2" id="KW-1185">Reference proteome</keyword>
<dbReference type="STRING" id="1028.SAMN05661096_02478"/>
<protein>
    <submittedName>
        <fullName evidence="1">Uncharacterized protein</fullName>
    </submittedName>
</protein>